<comment type="subcellular location">
    <subcellularLocation>
        <location evidence="1">Cytoplasm</location>
    </subcellularLocation>
</comment>
<evidence type="ECO:0000313" key="7">
    <source>
        <dbReference type="EMBL" id="KAF4697100.1"/>
    </source>
</evidence>
<dbReference type="Proteomes" id="UP000541610">
    <property type="component" value="Unassembled WGS sequence"/>
</dbReference>
<evidence type="ECO:0000256" key="5">
    <source>
        <dbReference type="SAM" id="MobiDB-lite"/>
    </source>
</evidence>
<feature type="region of interest" description="Disordered" evidence="5">
    <location>
        <begin position="248"/>
        <end position="269"/>
    </location>
</feature>
<dbReference type="Gene3D" id="1.25.40.10">
    <property type="entry name" value="Tetratricopeptide repeat domain"/>
    <property type="match status" value="1"/>
</dbReference>
<dbReference type="SUPFAM" id="SSF48452">
    <property type="entry name" value="TPR-like"/>
    <property type="match status" value="1"/>
</dbReference>
<proteinExistence type="predicted"/>
<dbReference type="GO" id="GO:0006626">
    <property type="term" value="P:protein targeting to mitochondrion"/>
    <property type="evidence" value="ECO:0007669"/>
    <property type="project" value="TreeGrafter"/>
</dbReference>
<feature type="transmembrane region" description="Helical" evidence="6">
    <location>
        <begin position="1033"/>
        <end position="1056"/>
    </location>
</feature>
<keyword evidence="2" id="KW-0963">Cytoplasm</keyword>
<sequence>MMSRRPHAPNLNVDLSTIATNYVQEAALYSGQIYGHAAKELRMQSLDGGDRDDLHGLTYRVEDYRIGLGMAEATSASHGRLQRPPRGKEPVPEPVTSAASLAARVRNADIEVEDVRQRRCWLTPGHLTEFGGAMGPHKLDFVTGEVWATKAAAFSSGAGASFQRCLSVPQTPQAPPVSQTYESRGAVTYGDGLRQSEVGLVEGVRYVLRPASYDPPVIPEAMRHYSEREWNSSTTNGREEEGLQTVLGVLSSPRGGRKKQEGNTANGMSAAGLGFHRLLEALSLEDHEEESLHSIRGVGSPTLDEQPAGANARGEHQPDESTKPGVPPRLSFWLCDFLADNPNLAQLLGCRDNLLLPSKAQTRHSRQLSRSLLYQKVRRSLDMNIYLLFCVPPPSRPIVSLCSTILGGHGSFEGFCFMTVSYEQVDNTSGDNRKEGDVEAASTTERHIFESVLDCILTEFPSSAQEELLTIRSNLDRLFTELPNRSVMMELLEAEDTRELRRILFHPVVEEDIPRYMKAIHKATVQELGGHGTKATKKLQHHLICLLYLWHSRSPRVCRAAAESEKGMLALVRAGILIRNTPPSLEVELFGDANVFLAGQAIDTFRRIVTAPMVDFPTTSIWDRDACPGVHHLVLKRVFLSPALWARFHKLTKGEDAYPNERAGYAQLLAFCLEYLSKCWADGSSSVQPRLAIGKRLDRILSELEASDPDIHRAFEESITEAYPVGPDNRSPPEVLKDQLLDEEQVQWCKKSILRDTTEAERNAGRAAELRDLGNCMTRAKKYEHALSCYEYSLQWNNSEPLTYSNMALCNLKLSRWADAVSAADSAIVGCSAASHKALTLVVRSSAVSSTYADYLMTEFPRSGPNHETNGVRQRLSGEDTEQMLLSKQVTLSKKGHSNAFPWLSARPWRTREDFEAFVSSSVDVFKGWFIIFMLVEHTRSSFHVGMDMTHWPIMHVFSKAACALDMTCFSTAYGFMCYRSYFVNTKNRPLSTTLTRVFRSVSLVLLALIFMNITFSLSVVDHMPAMRETLELITLSTVYWDFLAAFPLELLMGFLSTKPIIEFSMRYRHKRPIARLVLFAFLLGWPLVLSTYNLTQCQTLGERYLSLFVGCRPLVFRATRFPAVPYMFFFNFGCIVSQLLLECSEGFPRGGAGLLNPLAKNPQVTWEYLDWNGYVRFPMNYKVILAWGVLSHSVLIFSMIVVAFMKDVPAASHVIDFLEHCGANVLLYLVINSFIIHGIFHNHWVASGRAEDEEAPDSSVYSNFTWEMIVLAFAAGTIGATKFVHYLARSGRK</sequence>
<dbReference type="InterPro" id="IPR011990">
    <property type="entry name" value="TPR-like_helical_dom_sf"/>
</dbReference>
<comment type="caution">
    <text evidence="7">The sequence shown here is derived from an EMBL/GenBank/DDBJ whole genome shotgun (WGS) entry which is preliminary data.</text>
</comment>
<dbReference type="GO" id="GO:0031072">
    <property type="term" value="F:heat shock protein binding"/>
    <property type="evidence" value="ECO:0007669"/>
    <property type="project" value="TreeGrafter"/>
</dbReference>
<dbReference type="OrthoDB" id="629492at2759"/>
<evidence type="ECO:0000313" key="8">
    <source>
        <dbReference type="Proteomes" id="UP000541610"/>
    </source>
</evidence>
<reference evidence="7 8" key="1">
    <citation type="submission" date="2020-04" db="EMBL/GenBank/DDBJ databases">
        <title>Perkinsus olseni comparative genomics.</title>
        <authorList>
            <person name="Bogema D.R."/>
        </authorList>
    </citation>
    <scope>NUCLEOTIDE SEQUENCE [LARGE SCALE GENOMIC DNA]</scope>
    <source>
        <strain evidence="7">00978-12</strain>
    </source>
</reference>
<organism evidence="7 8">
    <name type="scientific">Perkinsus olseni</name>
    <name type="common">Perkinsus atlanticus</name>
    <dbReference type="NCBI Taxonomy" id="32597"/>
    <lineage>
        <taxon>Eukaryota</taxon>
        <taxon>Sar</taxon>
        <taxon>Alveolata</taxon>
        <taxon>Perkinsozoa</taxon>
        <taxon>Perkinsea</taxon>
        <taxon>Perkinsida</taxon>
        <taxon>Perkinsidae</taxon>
        <taxon>Perkinsus</taxon>
    </lineage>
</organism>
<keyword evidence="3" id="KW-0677">Repeat</keyword>
<dbReference type="PANTHER" id="PTHR45984">
    <property type="entry name" value="RNA (RNA) POLYMERASE II ASSOCIATED PROTEIN HOMOLOG"/>
    <property type="match status" value="1"/>
</dbReference>
<gene>
    <name evidence="7" type="ORF">FOZ60_011773</name>
</gene>
<feature type="transmembrane region" description="Helical" evidence="6">
    <location>
        <begin position="998"/>
        <end position="1021"/>
    </location>
</feature>
<evidence type="ECO:0000256" key="1">
    <source>
        <dbReference type="ARBA" id="ARBA00004496"/>
    </source>
</evidence>
<feature type="compositionally biased region" description="Basic and acidic residues" evidence="5">
    <location>
        <begin position="313"/>
        <end position="322"/>
    </location>
</feature>
<evidence type="ECO:0000256" key="3">
    <source>
        <dbReference type="ARBA" id="ARBA00022737"/>
    </source>
</evidence>
<evidence type="ECO:0000256" key="2">
    <source>
        <dbReference type="ARBA" id="ARBA00022490"/>
    </source>
</evidence>
<dbReference type="GO" id="GO:0005829">
    <property type="term" value="C:cytosol"/>
    <property type="evidence" value="ECO:0007669"/>
    <property type="project" value="TreeGrafter"/>
</dbReference>
<accession>A0A7J6PNB8</accession>
<evidence type="ECO:0000256" key="6">
    <source>
        <dbReference type="SAM" id="Phobius"/>
    </source>
</evidence>
<keyword evidence="6" id="KW-0812">Transmembrane</keyword>
<feature type="transmembrane region" description="Helical" evidence="6">
    <location>
        <begin position="956"/>
        <end position="977"/>
    </location>
</feature>
<keyword evidence="6" id="KW-1133">Transmembrane helix</keyword>
<dbReference type="PANTHER" id="PTHR45984:SF1">
    <property type="entry name" value="SPAG1 AXONEMAL DYNEIN ASSEMBLY FACTOR"/>
    <property type="match status" value="1"/>
</dbReference>
<keyword evidence="6" id="KW-0472">Membrane</keyword>
<protein>
    <submittedName>
        <fullName evidence="7">Uncharacterized protein</fullName>
    </submittedName>
</protein>
<feature type="transmembrane region" description="Helical" evidence="6">
    <location>
        <begin position="1226"/>
        <end position="1245"/>
    </location>
</feature>
<keyword evidence="4" id="KW-0802">TPR repeat</keyword>
<evidence type="ECO:0000256" key="4">
    <source>
        <dbReference type="ARBA" id="ARBA00022803"/>
    </source>
</evidence>
<feature type="transmembrane region" description="Helical" evidence="6">
    <location>
        <begin position="1185"/>
        <end position="1205"/>
    </location>
</feature>
<name>A0A7J6PNB8_PEROL</name>
<dbReference type="EMBL" id="JABANP010000005">
    <property type="protein sequence ID" value="KAF4697100.1"/>
    <property type="molecule type" value="Genomic_DNA"/>
</dbReference>
<dbReference type="GO" id="GO:0005739">
    <property type="term" value="C:mitochondrion"/>
    <property type="evidence" value="ECO:0007669"/>
    <property type="project" value="TreeGrafter"/>
</dbReference>
<dbReference type="InterPro" id="IPR051982">
    <property type="entry name" value="CiliaryAsmbly_MitoImport"/>
</dbReference>
<feature type="transmembrane region" description="Helical" evidence="6">
    <location>
        <begin position="1077"/>
        <end position="1096"/>
    </location>
</feature>
<feature type="region of interest" description="Disordered" evidence="5">
    <location>
        <begin position="290"/>
        <end position="325"/>
    </location>
</feature>
<feature type="transmembrane region" description="Helical" evidence="6">
    <location>
        <begin position="1265"/>
        <end position="1289"/>
    </location>
</feature>